<proteinExistence type="predicted"/>
<evidence type="ECO:0000313" key="1">
    <source>
        <dbReference type="EMBL" id="KAK3683677.1"/>
    </source>
</evidence>
<protein>
    <submittedName>
        <fullName evidence="1">Uncharacterized protein</fullName>
    </submittedName>
</protein>
<reference evidence="1" key="1">
    <citation type="journal article" date="2023" name="Mol. Phylogenet. Evol.">
        <title>Genome-scale phylogeny and comparative genomics of the fungal order Sordariales.</title>
        <authorList>
            <person name="Hensen N."/>
            <person name="Bonometti L."/>
            <person name="Westerberg I."/>
            <person name="Brannstrom I.O."/>
            <person name="Guillou S."/>
            <person name="Cros-Aarteil S."/>
            <person name="Calhoun S."/>
            <person name="Haridas S."/>
            <person name="Kuo A."/>
            <person name="Mondo S."/>
            <person name="Pangilinan J."/>
            <person name="Riley R."/>
            <person name="LaButti K."/>
            <person name="Andreopoulos B."/>
            <person name="Lipzen A."/>
            <person name="Chen C."/>
            <person name="Yan M."/>
            <person name="Daum C."/>
            <person name="Ng V."/>
            <person name="Clum A."/>
            <person name="Steindorff A."/>
            <person name="Ohm R.A."/>
            <person name="Martin F."/>
            <person name="Silar P."/>
            <person name="Natvig D.O."/>
            <person name="Lalanne C."/>
            <person name="Gautier V."/>
            <person name="Ament-Velasquez S.L."/>
            <person name="Kruys A."/>
            <person name="Hutchinson M.I."/>
            <person name="Powell A.J."/>
            <person name="Barry K."/>
            <person name="Miller A.N."/>
            <person name="Grigoriev I.V."/>
            <person name="Debuchy R."/>
            <person name="Gladieux P."/>
            <person name="Hiltunen Thoren M."/>
            <person name="Johannesson H."/>
        </authorList>
    </citation>
    <scope>NUCLEOTIDE SEQUENCE</scope>
    <source>
        <strain evidence="1">CBS 314.62</strain>
    </source>
</reference>
<evidence type="ECO:0000313" key="2">
    <source>
        <dbReference type="Proteomes" id="UP001270362"/>
    </source>
</evidence>
<comment type="caution">
    <text evidence="1">The sequence shown here is derived from an EMBL/GenBank/DDBJ whole genome shotgun (WGS) entry which is preliminary data.</text>
</comment>
<gene>
    <name evidence="1" type="ORF">B0T22DRAFT_256405</name>
</gene>
<name>A0AAE0X2L3_9PEZI</name>
<dbReference type="Proteomes" id="UP001270362">
    <property type="component" value="Unassembled WGS sequence"/>
</dbReference>
<dbReference type="AlphaFoldDB" id="A0AAE0X2L3"/>
<sequence>MAVATAEPKRKRMGGLALEAITRLQPGVLPDNRNTETRAGLGIPVTSRLQAPHLPHLVLNSLDALSPSLSASNHQNIQIRSFDFSQSPPRLVSVSCLSNSRNPARDAADCRYHPRDTQPERASLAADAPCQLAKSFALRRAPTHAWRLLHSSPIQFSERNVFMDRSSGLDHRNVWQLRPCIGTCPGFAARCGAMGPSPVGRIGSELNPKYTFGHQVLRSQSFELPSKPASLDVTSHAAEKWTWPIGR</sequence>
<organism evidence="1 2">
    <name type="scientific">Podospora appendiculata</name>
    <dbReference type="NCBI Taxonomy" id="314037"/>
    <lineage>
        <taxon>Eukaryota</taxon>
        <taxon>Fungi</taxon>
        <taxon>Dikarya</taxon>
        <taxon>Ascomycota</taxon>
        <taxon>Pezizomycotina</taxon>
        <taxon>Sordariomycetes</taxon>
        <taxon>Sordariomycetidae</taxon>
        <taxon>Sordariales</taxon>
        <taxon>Podosporaceae</taxon>
        <taxon>Podospora</taxon>
    </lineage>
</organism>
<keyword evidence="2" id="KW-1185">Reference proteome</keyword>
<reference evidence="1" key="2">
    <citation type="submission" date="2023-06" db="EMBL/GenBank/DDBJ databases">
        <authorList>
            <consortium name="Lawrence Berkeley National Laboratory"/>
            <person name="Haridas S."/>
            <person name="Hensen N."/>
            <person name="Bonometti L."/>
            <person name="Westerberg I."/>
            <person name="Brannstrom I.O."/>
            <person name="Guillou S."/>
            <person name="Cros-Aarteil S."/>
            <person name="Calhoun S."/>
            <person name="Kuo A."/>
            <person name="Mondo S."/>
            <person name="Pangilinan J."/>
            <person name="Riley R."/>
            <person name="Labutti K."/>
            <person name="Andreopoulos B."/>
            <person name="Lipzen A."/>
            <person name="Chen C."/>
            <person name="Yanf M."/>
            <person name="Daum C."/>
            <person name="Ng V."/>
            <person name="Clum A."/>
            <person name="Steindorff A."/>
            <person name="Ohm R."/>
            <person name="Martin F."/>
            <person name="Silar P."/>
            <person name="Natvig D."/>
            <person name="Lalanne C."/>
            <person name="Gautier V."/>
            <person name="Ament-Velasquez S.L."/>
            <person name="Kruys A."/>
            <person name="Hutchinson M.I."/>
            <person name="Powell A.J."/>
            <person name="Barry K."/>
            <person name="Miller A.N."/>
            <person name="Grigoriev I.V."/>
            <person name="Debuchy R."/>
            <person name="Gladieux P."/>
            <person name="Thoren M.H."/>
            <person name="Johannesson H."/>
        </authorList>
    </citation>
    <scope>NUCLEOTIDE SEQUENCE</scope>
    <source>
        <strain evidence="1">CBS 314.62</strain>
    </source>
</reference>
<dbReference type="EMBL" id="JAULSO010000004">
    <property type="protein sequence ID" value="KAK3683677.1"/>
    <property type="molecule type" value="Genomic_DNA"/>
</dbReference>
<accession>A0AAE0X2L3</accession>